<evidence type="ECO:0000256" key="1">
    <source>
        <dbReference type="ARBA" id="ARBA00001946"/>
    </source>
</evidence>
<dbReference type="Pfam" id="PF00990">
    <property type="entry name" value="GGDEF"/>
    <property type="match status" value="1"/>
</dbReference>
<dbReference type="Gene3D" id="3.30.70.270">
    <property type="match status" value="1"/>
</dbReference>
<dbReference type="InterPro" id="IPR000160">
    <property type="entry name" value="GGDEF_dom"/>
</dbReference>
<reference evidence="7 8" key="1">
    <citation type="submission" date="2018-09" db="EMBL/GenBank/DDBJ databases">
        <title>Phylogeny of the Shewanellaceae, and recommendation for two new genera, Pseudoshewanella and Parashewanella.</title>
        <authorList>
            <person name="Wang G."/>
        </authorList>
    </citation>
    <scope>NUCLEOTIDE SEQUENCE [LARGE SCALE GENOMIC DNA]</scope>
    <source>
        <strain evidence="7 8">KCTC 22492</strain>
    </source>
</reference>
<dbReference type="Gene3D" id="2.60.40.2380">
    <property type="match status" value="1"/>
</dbReference>
<feature type="transmembrane region" description="Helical" evidence="4">
    <location>
        <begin position="337"/>
        <end position="361"/>
    </location>
</feature>
<keyword evidence="8" id="KW-1185">Reference proteome</keyword>
<evidence type="ECO:0000256" key="2">
    <source>
        <dbReference type="ARBA" id="ARBA00012528"/>
    </source>
</evidence>
<dbReference type="InterPro" id="IPR043128">
    <property type="entry name" value="Rev_trsase/Diguanyl_cyclase"/>
</dbReference>
<dbReference type="OrthoDB" id="5289013at2"/>
<evidence type="ECO:0000313" key="7">
    <source>
        <dbReference type="EMBL" id="RJY14609.1"/>
    </source>
</evidence>
<comment type="cofactor">
    <cofactor evidence="1">
        <name>Mg(2+)</name>
        <dbReference type="ChEBI" id="CHEBI:18420"/>
    </cofactor>
</comment>
<dbReference type="InterPro" id="IPR050469">
    <property type="entry name" value="Diguanylate_Cyclase"/>
</dbReference>
<dbReference type="CDD" id="cd01949">
    <property type="entry name" value="GGDEF"/>
    <property type="match status" value="1"/>
</dbReference>
<dbReference type="PROSITE" id="PS51257">
    <property type="entry name" value="PROKAR_LIPOPROTEIN"/>
    <property type="match status" value="1"/>
</dbReference>
<dbReference type="RefSeq" id="WP_121853705.1">
    <property type="nucleotide sequence ID" value="NZ_CP037952.1"/>
</dbReference>
<dbReference type="FunFam" id="3.30.70.270:FF:000001">
    <property type="entry name" value="Diguanylate cyclase domain protein"/>
    <property type="match status" value="1"/>
</dbReference>
<name>A0A3A6TGI7_9GAMM</name>
<protein>
    <recommendedName>
        <fullName evidence="2">diguanylate cyclase</fullName>
        <ecNumber evidence="2">2.7.7.65</ecNumber>
    </recommendedName>
</protein>
<feature type="transmembrane region" description="Helical" evidence="4">
    <location>
        <begin position="367"/>
        <end position="388"/>
    </location>
</feature>
<evidence type="ECO:0000256" key="4">
    <source>
        <dbReference type="SAM" id="Phobius"/>
    </source>
</evidence>
<dbReference type="AlphaFoldDB" id="A0A3A6TGI7"/>
<proteinExistence type="predicted"/>
<keyword evidence="4" id="KW-0472">Membrane</keyword>
<feature type="signal peptide" evidence="5">
    <location>
        <begin position="1"/>
        <end position="23"/>
    </location>
</feature>
<dbReference type="SUPFAM" id="SSF55073">
    <property type="entry name" value="Nucleotide cyclase"/>
    <property type="match status" value="1"/>
</dbReference>
<dbReference type="Pfam" id="PF07695">
    <property type="entry name" value="7TMR-DISM_7TM"/>
    <property type="match status" value="1"/>
</dbReference>
<dbReference type="InterPro" id="IPR011622">
    <property type="entry name" value="7TMR_DISM_rcpt_extracell_dom2"/>
</dbReference>
<dbReference type="Pfam" id="PF07696">
    <property type="entry name" value="7TMR-DISMED2"/>
    <property type="match status" value="1"/>
</dbReference>
<accession>A0A3A6TGI7</accession>
<keyword evidence="5" id="KW-0732">Signal</keyword>
<dbReference type="PANTHER" id="PTHR45138">
    <property type="entry name" value="REGULATORY COMPONENTS OF SENSORY TRANSDUCTION SYSTEM"/>
    <property type="match status" value="1"/>
</dbReference>
<dbReference type="PROSITE" id="PS50887">
    <property type="entry name" value="GGDEF"/>
    <property type="match status" value="1"/>
</dbReference>
<dbReference type="NCBIfam" id="TIGR00254">
    <property type="entry name" value="GGDEF"/>
    <property type="match status" value="1"/>
</dbReference>
<dbReference type="EMBL" id="QYYH01000063">
    <property type="protein sequence ID" value="RJY14609.1"/>
    <property type="molecule type" value="Genomic_DNA"/>
</dbReference>
<comment type="catalytic activity">
    <reaction evidence="3">
        <text>2 GTP = 3',3'-c-di-GMP + 2 diphosphate</text>
        <dbReference type="Rhea" id="RHEA:24898"/>
        <dbReference type="ChEBI" id="CHEBI:33019"/>
        <dbReference type="ChEBI" id="CHEBI:37565"/>
        <dbReference type="ChEBI" id="CHEBI:58805"/>
        <dbReference type="EC" id="2.7.7.65"/>
    </reaction>
</comment>
<feature type="transmembrane region" description="Helical" evidence="4">
    <location>
        <begin position="219"/>
        <end position="239"/>
    </location>
</feature>
<dbReference type="GO" id="GO:0005886">
    <property type="term" value="C:plasma membrane"/>
    <property type="evidence" value="ECO:0007669"/>
    <property type="project" value="TreeGrafter"/>
</dbReference>
<gene>
    <name evidence="7" type="ORF">D5R81_11080</name>
</gene>
<sequence length="628" mass="70650">MNRIAHWLIIFTLLLIGCNQAFAENIIPLQVSDQNKLDLSTSTYVLKKQNITEVKHVLAESDIYWRQLQPADSKMIGAHNFWLQVELVTSSPSVSRFLEINNPHLDQIKIYHFINGELADKTILGDSLPFSQRLFNANSFYYPINIVAGQTQLLLIKIDTQGSAHLPLTLWSDKALLEHKDSQLIIDGMQLGTLLGIGCFSLFFAFASRSYSYGYYSGYVLCMTLIIATLNGYAFQYLWPKWPSLQQSVMTIILPLALAFALLLTEKILHLRNQNVHMLRFCRYGASIAVFLSGLSFLISYELALLIDLNTIIAVSIALMVLTSIQAYKGHKLAKLYAFGWGLMVIGACMTCLSYLGVLAFEYSPQTPMMVGLTLEIAVMSVILAIRYNDERKSKMRIQQKALVQAERIRKARESALTAETKSNAKLERMVQERTLELEMAYRELNEAHDKLKEQTTIDTLTGVKNRSAFDKKLAAESKLSRRQMTPIAVMMLDIDRFKLINDTYGHLAGDLALKAIATAIKDELKRPADIVSRYGGEEFAIILPTTDMPGALALADRIRKSIKSLRIEWQQQRISLTVSIGVSSAIITDDAHAMKLLEQADKALYFAKSSGRDQVQEYSVRFNATAV</sequence>
<feature type="domain" description="GGDEF" evidence="6">
    <location>
        <begin position="486"/>
        <end position="621"/>
    </location>
</feature>
<feature type="chain" id="PRO_5017480211" description="diguanylate cyclase" evidence="5">
    <location>
        <begin position="24"/>
        <end position="628"/>
    </location>
</feature>
<keyword evidence="4" id="KW-1133">Transmembrane helix</keyword>
<evidence type="ECO:0000256" key="5">
    <source>
        <dbReference type="SAM" id="SignalP"/>
    </source>
</evidence>
<feature type="transmembrane region" description="Helical" evidence="4">
    <location>
        <begin position="245"/>
        <end position="269"/>
    </location>
</feature>
<dbReference type="PANTHER" id="PTHR45138:SF9">
    <property type="entry name" value="DIGUANYLATE CYCLASE DGCM-RELATED"/>
    <property type="match status" value="1"/>
</dbReference>
<dbReference type="SMART" id="SM00267">
    <property type="entry name" value="GGDEF"/>
    <property type="match status" value="1"/>
</dbReference>
<feature type="transmembrane region" description="Helical" evidence="4">
    <location>
        <begin position="305"/>
        <end position="325"/>
    </location>
</feature>
<organism evidence="7 8">
    <name type="scientific">Parashewanella spongiae</name>
    <dbReference type="NCBI Taxonomy" id="342950"/>
    <lineage>
        <taxon>Bacteria</taxon>
        <taxon>Pseudomonadati</taxon>
        <taxon>Pseudomonadota</taxon>
        <taxon>Gammaproteobacteria</taxon>
        <taxon>Alteromonadales</taxon>
        <taxon>Shewanellaceae</taxon>
        <taxon>Parashewanella</taxon>
    </lineage>
</organism>
<dbReference type="EC" id="2.7.7.65" evidence="2"/>
<feature type="transmembrane region" description="Helical" evidence="4">
    <location>
        <begin position="281"/>
        <end position="299"/>
    </location>
</feature>
<dbReference type="GO" id="GO:1902201">
    <property type="term" value="P:negative regulation of bacterial-type flagellum-dependent cell motility"/>
    <property type="evidence" value="ECO:0007669"/>
    <property type="project" value="TreeGrafter"/>
</dbReference>
<evidence type="ECO:0000259" key="6">
    <source>
        <dbReference type="PROSITE" id="PS50887"/>
    </source>
</evidence>
<dbReference type="GO" id="GO:0043709">
    <property type="term" value="P:cell adhesion involved in single-species biofilm formation"/>
    <property type="evidence" value="ECO:0007669"/>
    <property type="project" value="TreeGrafter"/>
</dbReference>
<evidence type="ECO:0000313" key="8">
    <source>
        <dbReference type="Proteomes" id="UP000273022"/>
    </source>
</evidence>
<comment type="caution">
    <text evidence="7">The sequence shown here is derived from an EMBL/GenBank/DDBJ whole genome shotgun (WGS) entry which is preliminary data.</text>
</comment>
<feature type="transmembrane region" description="Helical" evidence="4">
    <location>
        <begin position="188"/>
        <end position="207"/>
    </location>
</feature>
<dbReference type="GO" id="GO:0052621">
    <property type="term" value="F:diguanylate cyclase activity"/>
    <property type="evidence" value="ECO:0007669"/>
    <property type="project" value="UniProtKB-EC"/>
</dbReference>
<dbReference type="Proteomes" id="UP000273022">
    <property type="component" value="Unassembled WGS sequence"/>
</dbReference>
<dbReference type="InterPro" id="IPR011623">
    <property type="entry name" value="7TMR_DISM_rcpt_extracell_dom1"/>
</dbReference>
<dbReference type="InterPro" id="IPR029787">
    <property type="entry name" value="Nucleotide_cyclase"/>
</dbReference>
<keyword evidence="4" id="KW-0812">Transmembrane</keyword>
<evidence type="ECO:0000256" key="3">
    <source>
        <dbReference type="ARBA" id="ARBA00034247"/>
    </source>
</evidence>